<dbReference type="EMBL" id="CP001098">
    <property type="protein sequence ID" value="ACL70966.1"/>
    <property type="molecule type" value="Genomic_DNA"/>
</dbReference>
<reference evidence="4 5" key="1">
    <citation type="journal article" date="2009" name="PLoS ONE">
        <title>Genome analysis of the anaerobic thermohalophilic bacterium Halothermothrix orenii.</title>
        <authorList>
            <person name="Mavromatis K."/>
            <person name="Ivanova N."/>
            <person name="Anderson I."/>
            <person name="Lykidis A."/>
            <person name="Hooper S.D."/>
            <person name="Sun H."/>
            <person name="Kunin V."/>
            <person name="Lapidus A."/>
            <person name="Hugenholtz P."/>
            <person name="Patel B."/>
            <person name="Kyrpides N.C."/>
        </authorList>
    </citation>
    <scope>NUCLEOTIDE SEQUENCE [LARGE SCALE GENOMIC DNA]</scope>
    <source>
        <strain evidence="5">H 168 / OCM 544 / DSM 9562</strain>
    </source>
</reference>
<name>B8D0N0_HALOH</name>
<dbReference type="AlphaFoldDB" id="B8D0N0"/>
<dbReference type="PANTHER" id="PTHR33619">
    <property type="entry name" value="POLYSACCHARIDE EXPORT PROTEIN GFCE-RELATED"/>
    <property type="match status" value="1"/>
</dbReference>
<sequence length="295" mass="33263">MGREHNHLIYIVLVILFLTLLITGPVLASYTIKEGDTVEISVWGHNDLRKVITVPPGGIIYFPLIKKIKISDKEVDLLANEFENKLSRYIKNPMVIINVIKTKKLTATISGSVNTRGILKFDKPLSLQEVFSRAGGFTPEADLSSIIINTTEGKRVLNLIENPYLATTFKIKDHYSIYIPSKTRLITVMGQVKKPGSFPYKPDIRLFDALARAGFITDRADLTQIVINRDSPHKKKLKIKIDRADLYNLNIDDTSNPVLKPGDIIYIPEKPYPDFEHLLSLIPFLNSLKNLLGVN</sequence>
<dbReference type="Pfam" id="PF02563">
    <property type="entry name" value="Poly_export"/>
    <property type="match status" value="1"/>
</dbReference>
<dbReference type="PANTHER" id="PTHR33619:SF3">
    <property type="entry name" value="POLYSACCHARIDE EXPORT PROTEIN GFCE-RELATED"/>
    <property type="match status" value="1"/>
</dbReference>
<feature type="domain" description="Soluble ligand binding" evidence="3">
    <location>
        <begin position="186"/>
        <end position="232"/>
    </location>
</feature>
<dbReference type="RefSeq" id="WP_015923935.1">
    <property type="nucleotide sequence ID" value="NC_011899.1"/>
</dbReference>
<dbReference type="GO" id="GO:0015159">
    <property type="term" value="F:polysaccharide transmembrane transporter activity"/>
    <property type="evidence" value="ECO:0007669"/>
    <property type="project" value="InterPro"/>
</dbReference>
<dbReference type="Gene3D" id="3.10.560.10">
    <property type="entry name" value="Outer membrane lipoprotein wza domain like"/>
    <property type="match status" value="1"/>
</dbReference>
<keyword evidence="1" id="KW-0732">Signal</keyword>
<dbReference type="HOGENOM" id="CLU_038343_0_3_9"/>
<evidence type="ECO:0000256" key="1">
    <source>
        <dbReference type="ARBA" id="ARBA00022729"/>
    </source>
</evidence>
<keyword evidence="5" id="KW-1185">Reference proteome</keyword>
<dbReference type="InterPro" id="IPR019554">
    <property type="entry name" value="Soluble_ligand-bd"/>
</dbReference>
<gene>
    <name evidence="4" type="ordered locus">Hore_22210</name>
</gene>
<feature type="domain" description="Soluble ligand binding" evidence="3">
    <location>
        <begin position="107"/>
        <end position="148"/>
    </location>
</feature>
<feature type="domain" description="Polysaccharide export protein N-terminal" evidence="2">
    <location>
        <begin position="28"/>
        <end position="99"/>
    </location>
</feature>
<dbReference type="InterPro" id="IPR003715">
    <property type="entry name" value="Poly_export_N"/>
</dbReference>
<organism evidence="4 5">
    <name type="scientific">Halothermothrix orenii (strain H 168 / OCM 544 / DSM 9562)</name>
    <dbReference type="NCBI Taxonomy" id="373903"/>
    <lineage>
        <taxon>Bacteria</taxon>
        <taxon>Bacillati</taxon>
        <taxon>Bacillota</taxon>
        <taxon>Clostridia</taxon>
        <taxon>Halanaerobiales</taxon>
        <taxon>Halothermotrichaceae</taxon>
        <taxon>Halothermothrix</taxon>
    </lineage>
</organism>
<evidence type="ECO:0000259" key="2">
    <source>
        <dbReference type="Pfam" id="PF02563"/>
    </source>
</evidence>
<dbReference type="KEGG" id="hor:Hore_22210"/>
<evidence type="ECO:0000313" key="4">
    <source>
        <dbReference type="EMBL" id="ACL70966.1"/>
    </source>
</evidence>
<evidence type="ECO:0000313" key="5">
    <source>
        <dbReference type="Proteomes" id="UP000000719"/>
    </source>
</evidence>
<dbReference type="Pfam" id="PF10531">
    <property type="entry name" value="SLBB"/>
    <property type="match status" value="2"/>
</dbReference>
<protein>
    <submittedName>
        <fullName evidence="4">Polysaccharide export protein</fullName>
    </submittedName>
</protein>
<proteinExistence type="predicted"/>
<dbReference type="Gene3D" id="3.30.1950.10">
    <property type="entry name" value="wza like domain"/>
    <property type="match status" value="1"/>
</dbReference>
<dbReference type="STRING" id="373903.Hore_22210"/>
<dbReference type="InterPro" id="IPR049712">
    <property type="entry name" value="Poly_export"/>
</dbReference>
<evidence type="ECO:0000259" key="3">
    <source>
        <dbReference type="Pfam" id="PF10531"/>
    </source>
</evidence>
<accession>B8D0N0</accession>
<dbReference type="Proteomes" id="UP000000719">
    <property type="component" value="Chromosome"/>
</dbReference>
<dbReference type="eggNOG" id="COG1596">
    <property type="taxonomic scope" value="Bacteria"/>
</dbReference>